<dbReference type="Pfam" id="PF00560">
    <property type="entry name" value="LRR_1"/>
    <property type="match status" value="5"/>
</dbReference>
<dbReference type="PROSITE" id="PS51450">
    <property type="entry name" value="LRR"/>
    <property type="match status" value="1"/>
</dbReference>
<proteinExistence type="inferred from homology"/>
<keyword evidence="7" id="KW-0597">Phosphoprotein</keyword>
<comment type="subcellular location">
    <subcellularLocation>
        <location evidence="1">Cell membrane</location>
        <topology evidence="1">Single-pass membrane protein</topology>
    </subcellularLocation>
</comment>
<evidence type="ECO:0000256" key="17">
    <source>
        <dbReference type="ARBA" id="ARBA00023136"/>
    </source>
</evidence>
<evidence type="ECO:0000256" key="21">
    <source>
        <dbReference type="ARBA" id="ARBA00048679"/>
    </source>
</evidence>
<comment type="catalytic activity">
    <reaction evidence="20">
        <text>L-threonyl-[protein] + ATP = O-phospho-L-threonyl-[protein] + ADP + H(+)</text>
        <dbReference type="Rhea" id="RHEA:46608"/>
        <dbReference type="Rhea" id="RHEA-COMP:11060"/>
        <dbReference type="Rhea" id="RHEA-COMP:11605"/>
        <dbReference type="ChEBI" id="CHEBI:15378"/>
        <dbReference type="ChEBI" id="CHEBI:30013"/>
        <dbReference type="ChEBI" id="CHEBI:30616"/>
        <dbReference type="ChEBI" id="CHEBI:61977"/>
        <dbReference type="ChEBI" id="CHEBI:456216"/>
        <dbReference type="EC" id="2.7.11.1"/>
    </reaction>
</comment>
<evidence type="ECO:0000256" key="7">
    <source>
        <dbReference type="ARBA" id="ARBA00022553"/>
    </source>
</evidence>
<evidence type="ECO:0000256" key="3">
    <source>
        <dbReference type="ARBA" id="ARBA00009592"/>
    </source>
</evidence>
<keyword evidence="5" id="KW-1003">Cell membrane</keyword>
<dbReference type="InterPro" id="IPR008271">
    <property type="entry name" value="Ser/Thr_kinase_AS"/>
</dbReference>
<dbReference type="PROSITE" id="PS00108">
    <property type="entry name" value="PROTEIN_KINASE_ST"/>
    <property type="match status" value="1"/>
</dbReference>
<feature type="binding site" evidence="22">
    <location>
        <position position="688"/>
    </location>
    <ligand>
        <name>ATP</name>
        <dbReference type="ChEBI" id="CHEBI:30616"/>
    </ligand>
</feature>
<evidence type="ECO:0000313" key="26">
    <source>
        <dbReference type="EMBL" id="CAA7409396.1"/>
    </source>
</evidence>
<keyword evidence="14" id="KW-0418">Kinase</keyword>
<keyword evidence="16 23" id="KW-1133">Transmembrane helix</keyword>
<dbReference type="EC" id="2.7.11.1" evidence="4"/>
<feature type="chain" id="PRO_5029777424" description="non-specific serine/threonine protein kinase" evidence="24">
    <location>
        <begin position="23"/>
        <end position="964"/>
    </location>
</feature>
<dbReference type="PANTHER" id="PTHR48053:SF151">
    <property type="entry name" value="OS02G0216000 PROTEIN"/>
    <property type="match status" value="1"/>
</dbReference>
<dbReference type="SMART" id="SM00220">
    <property type="entry name" value="S_TKc"/>
    <property type="match status" value="1"/>
</dbReference>
<keyword evidence="13 22" id="KW-0547">Nucleotide-binding</keyword>
<accession>A0A7I8LI96</accession>
<evidence type="ECO:0000256" key="18">
    <source>
        <dbReference type="ARBA" id="ARBA00023170"/>
    </source>
</evidence>
<evidence type="ECO:0000256" key="24">
    <source>
        <dbReference type="SAM" id="SignalP"/>
    </source>
</evidence>
<dbReference type="InterPro" id="IPR032675">
    <property type="entry name" value="LRR_dom_sf"/>
</dbReference>
<dbReference type="InterPro" id="IPR000719">
    <property type="entry name" value="Prot_kinase_dom"/>
</dbReference>
<dbReference type="EMBL" id="LR746279">
    <property type="protein sequence ID" value="CAA7409396.1"/>
    <property type="molecule type" value="Genomic_DNA"/>
</dbReference>
<keyword evidence="27" id="KW-1185">Reference proteome</keyword>
<dbReference type="InterPro" id="IPR001611">
    <property type="entry name" value="Leu-rich_rpt"/>
</dbReference>
<dbReference type="FunFam" id="1.10.510.10:FF:000358">
    <property type="entry name" value="Putative leucine-rich repeat receptor-like serine/threonine-protein kinase"/>
    <property type="match status" value="1"/>
</dbReference>
<evidence type="ECO:0000256" key="1">
    <source>
        <dbReference type="ARBA" id="ARBA00004162"/>
    </source>
</evidence>
<keyword evidence="19" id="KW-0325">Glycoprotein</keyword>
<feature type="domain" description="Protein kinase" evidence="25">
    <location>
        <begin position="660"/>
        <end position="954"/>
    </location>
</feature>
<dbReference type="GO" id="GO:0009791">
    <property type="term" value="P:post-embryonic development"/>
    <property type="evidence" value="ECO:0007669"/>
    <property type="project" value="UniProtKB-ARBA"/>
</dbReference>
<dbReference type="PANTHER" id="PTHR48053">
    <property type="entry name" value="LEUCINE RICH REPEAT FAMILY PROTEIN, EXPRESSED"/>
    <property type="match status" value="1"/>
</dbReference>
<dbReference type="PROSITE" id="PS00107">
    <property type="entry name" value="PROTEIN_KINASE_ATP"/>
    <property type="match status" value="1"/>
</dbReference>
<dbReference type="InterPro" id="IPR017441">
    <property type="entry name" value="Protein_kinase_ATP_BS"/>
</dbReference>
<evidence type="ECO:0000256" key="10">
    <source>
        <dbReference type="ARBA" id="ARBA00022692"/>
    </source>
</evidence>
<dbReference type="Proteomes" id="UP000663760">
    <property type="component" value="Chromosome 16"/>
</dbReference>
<evidence type="ECO:0000259" key="25">
    <source>
        <dbReference type="PROSITE" id="PS50011"/>
    </source>
</evidence>
<dbReference type="GO" id="GO:0005524">
    <property type="term" value="F:ATP binding"/>
    <property type="evidence" value="ECO:0007669"/>
    <property type="project" value="UniProtKB-UniRule"/>
</dbReference>
<evidence type="ECO:0000256" key="16">
    <source>
        <dbReference type="ARBA" id="ARBA00022989"/>
    </source>
</evidence>
<feature type="transmembrane region" description="Helical" evidence="23">
    <location>
        <begin position="597"/>
        <end position="620"/>
    </location>
</feature>
<dbReference type="FunFam" id="3.80.10.10:FF:000676">
    <property type="entry name" value="LRR receptor-like serine/threonine-protein kinase FLS2"/>
    <property type="match status" value="1"/>
</dbReference>
<evidence type="ECO:0000256" key="12">
    <source>
        <dbReference type="ARBA" id="ARBA00022737"/>
    </source>
</evidence>
<protein>
    <recommendedName>
        <fullName evidence="4">non-specific serine/threonine protein kinase</fullName>
        <ecNumber evidence="4">2.7.11.1</ecNumber>
    </recommendedName>
</protein>
<dbReference type="InterPro" id="IPR051716">
    <property type="entry name" value="Plant_RL_S/T_kinase"/>
</dbReference>
<dbReference type="InterPro" id="IPR003591">
    <property type="entry name" value="Leu-rich_rpt_typical-subtyp"/>
</dbReference>
<feature type="signal peptide" evidence="24">
    <location>
        <begin position="1"/>
        <end position="22"/>
    </location>
</feature>
<evidence type="ECO:0000256" key="23">
    <source>
        <dbReference type="SAM" id="Phobius"/>
    </source>
</evidence>
<dbReference type="Pfam" id="PF08263">
    <property type="entry name" value="LRRNT_2"/>
    <property type="match status" value="1"/>
</dbReference>
<dbReference type="InterPro" id="IPR013210">
    <property type="entry name" value="LRR_N_plant-typ"/>
</dbReference>
<dbReference type="GO" id="GO:0005886">
    <property type="term" value="C:plasma membrane"/>
    <property type="evidence" value="ECO:0007669"/>
    <property type="project" value="UniProtKB-SubCell"/>
</dbReference>
<dbReference type="SUPFAM" id="SSF56112">
    <property type="entry name" value="Protein kinase-like (PK-like)"/>
    <property type="match status" value="1"/>
</dbReference>
<keyword evidence="6" id="KW-0723">Serine/threonine-protein kinase</keyword>
<gene>
    <name evidence="26" type="ORF">SI8410_16020074</name>
</gene>
<dbReference type="GO" id="GO:0004674">
    <property type="term" value="F:protein serine/threonine kinase activity"/>
    <property type="evidence" value="ECO:0007669"/>
    <property type="project" value="UniProtKB-KW"/>
</dbReference>
<evidence type="ECO:0000256" key="13">
    <source>
        <dbReference type="ARBA" id="ARBA00022741"/>
    </source>
</evidence>
<evidence type="ECO:0000256" key="2">
    <source>
        <dbReference type="ARBA" id="ARBA00008684"/>
    </source>
</evidence>
<evidence type="ECO:0000256" key="11">
    <source>
        <dbReference type="ARBA" id="ARBA00022729"/>
    </source>
</evidence>
<keyword evidence="15 22" id="KW-0067">ATP-binding</keyword>
<sequence length="964" mass="104253">MIREVQTYLFLLVCLLVASAIGDAIQVHSTDRTALLSFMAGIASDPQSSLGNWNLSLCNCNWTGILCDRTTGRVVQLDLSGRFLSGIISPELAALSFLTVLDLSRNLFSGKIPAQLCKLEGLTQLSLSSNVLEGPIPPELGRLRRLVYLDLGSNRLSGDIPAALFCNCSLLQYVELSNNSLRGEIPLPNGCSLRDLRFLLLWSNYLVGSIPRAFSYSSKLEWLDVGSNYLAGELPAAIISKMPRLEFLYLSYNSFTSHESNTNLGTFFSSLSNCTRLEELELAGNGLGGVIPSGAGDLPVALMQLNLAQNRITGPIPPSISNLVNLTYLNLSNNILNGSIPPNLSRLRRLERVYLSNNTLTGEIPSALGGVPHLGLLDLSRNLLSGTIPESLSNLSQLRRLLLHDNHLSGAIPRNLGDCTNLEIIDLSHNTLTGEIPTGVAGLASLKIYLNLSHNLLSGPLPLELSKMDMVLAVDVSSNKLSGVLPPQLGNCVALEYLNLSCNRMEGLLPSSLGGLPYLEVLDLSYNELTGNLPESLSTSSSLKQLNLSFNSFSGVVSSEGVFKLLSVDSLMGNPGLCGAISGMASCETKKGRKFPILPVLLLTLVIIPCTVFLVGCPLVRRKSRRGPAAPPLFRREHLQEEREYPRISHRQLAEATCEFDSSNLIGSGRFGNVFKGVLSDGTQVAVKVFDHQSSGGGNISGDFRRECRVLRRTRHRNLIRIITACSGPDFKALVLPLMQNGSLESHLYPQRRLDLVQIVSICSDVAEGMAYLHHYSPVRVVHCDLKPSNVLLDEHLNGLVSDFGISRLVNVDGDGGDEAPGSPSCNSLTGMLCGSFGYIAPEYGVGGRPSTAGDVYSFGVLLLEAATGRRPSDVLFRYGRTLRDWVAAQFPHNVSAVVEAEPPPGDPVLARWRRAAMADLVELGLHCTRGSPSVRPAMADVAREIGRIKQILLVDEDDLLPPL</sequence>
<keyword evidence="17 23" id="KW-0472">Membrane</keyword>
<reference evidence="26" key="1">
    <citation type="submission" date="2020-02" db="EMBL/GenBank/DDBJ databases">
        <authorList>
            <person name="Scholz U."/>
            <person name="Mascher M."/>
            <person name="Fiebig A."/>
        </authorList>
    </citation>
    <scope>NUCLEOTIDE SEQUENCE</scope>
</reference>
<dbReference type="AlphaFoldDB" id="A0A7I8LI96"/>
<evidence type="ECO:0000256" key="5">
    <source>
        <dbReference type="ARBA" id="ARBA00022475"/>
    </source>
</evidence>
<evidence type="ECO:0000256" key="22">
    <source>
        <dbReference type="PROSITE-ProRule" id="PRU10141"/>
    </source>
</evidence>
<dbReference type="OrthoDB" id="4062651at2759"/>
<evidence type="ECO:0000256" key="4">
    <source>
        <dbReference type="ARBA" id="ARBA00012513"/>
    </source>
</evidence>
<evidence type="ECO:0000256" key="20">
    <source>
        <dbReference type="ARBA" id="ARBA00047899"/>
    </source>
</evidence>
<comment type="catalytic activity">
    <reaction evidence="21">
        <text>L-seryl-[protein] + ATP = O-phospho-L-seryl-[protein] + ADP + H(+)</text>
        <dbReference type="Rhea" id="RHEA:17989"/>
        <dbReference type="Rhea" id="RHEA-COMP:9863"/>
        <dbReference type="Rhea" id="RHEA-COMP:11604"/>
        <dbReference type="ChEBI" id="CHEBI:15378"/>
        <dbReference type="ChEBI" id="CHEBI:29999"/>
        <dbReference type="ChEBI" id="CHEBI:30616"/>
        <dbReference type="ChEBI" id="CHEBI:83421"/>
        <dbReference type="ChEBI" id="CHEBI:456216"/>
        <dbReference type="EC" id="2.7.11.1"/>
    </reaction>
</comment>
<keyword evidence="12" id="KW-0677">Repeat</keyword>
<evidence type="ECO:0000256" key="6">
    <source>
        <dbReference type="ARBA" id="ARBA00022527"/>
    </source>
</evidence>
<evidence type="ECO:0000256" key="15">
    <source>
        <dbReference type="ARBA" id="ARBA00022840"/>
    </source>
</evidence>
<dbReference type="Gene3D" id="3.30.200.20">
    <property type="entry name" value="Phosphorylase Kinase, domain 1"/>
    <property type="match status" value="1"/>
</dbReference>
<dbReference type="Pfam" id="PF13855">
    <property type="entry name" value="LRR_8"/>
    <property type="match status" value="4"/>
</dbReference>
<evidence type="ECO:0000256" key="19">
    <source>
        <dbReference type="ARBA" id="ARBA00023180"/>
    </source>
</evidence>
<keyword evidence="18" id="KW-0675">Receptor</keyword>
<comment type="similarity">
    <text evidence="2">Belongs to the protein kinase superfamily. Ser/Thr protein kinase family.</text>
</comment>
<name>A0A7I8LI96_SPIIN</name>
<dbReference type="PRINTS" id="PR00019">
    <property type="entry name" value="LEURICHRPT"/>
</dbReference>
<keyword evidence="9" id="KW-0808">Transferase</keyword>
<keyword evidence="10 23" id="KW-0812">Transmembrane</keyword>
<dbReference type="Pfam" id="PF00069">
    <property type="entry name" value="Pkinase"/>
    <property type="match status" value="1"/>
</dbReference>
<evidence type="ECO:0000313" key="27">
    <source>
        <dbReference type="Proteomes" id="UP000663760"/>
    </source>
</evidence>
<dbReference type="PROSITE" id="PS50011">
    <property type="entry name" value="PROTEIN_KINASE_DOM"/>
    <property type="match status" value="1"/>
</dbReference>
<evidence type="ECO:0000256" key="14">
    <source>
        <dbReference type="ARBA" id="ARBA00022777"/>
    </source>
</evidence>
<organism evidence="26 27">
    <name type="scientific">Spirodela intermedia</name>
    <name type="common">Intermediate duckweed</name>
    <dbReference type="NCBI Taxonomy" id="51605"/>
    <lineage>
        <taxon>Eukaryota</taxon>
        <taxon>Viridiplantae</taxon>
        <taxon>Streptophyta</taxon>
        <taxon>Embryophyta</taxon>
        <taxon>Tracheophyta</taxon>
        <taxon>Spermatophyta</taxon>
        <taxon>Magnoliopsida</taxon>
        <taxon>Liliopsida</taxon>
        <taxon>Araceae</taxon>
        <taxon>Lemnoideae</taxon>
        <taxon>Spirodela</taxon>
    </lineage>
</organism>
<dbReference type="Gene3D" id="3.80.10.10">
    <property type="entry name" value="Ribonuclease Inhibitor"/>
    <property type="match status" value="2"/>
</dbReference>
<dbReference type="InterPro" id="IPR011009">
    <property type="entry name" value="Kinase-like_dom_sf"/>
</dbReference>
<keyword evidence="11 24" id="KW-0732">Signal</keyword>
<dbReference type="SMART" id="SM00369">
    <property type="entry name" value="LRR_TYP"/>
    <property type="match status" value="7"/>
</dbReference>
<comment type="similarity">
    <text evidence="3">Belongs to the RLP family.</text>
</comment>
<evidence type="ECO:0000256" key="9">
    <source>
        <dbReference type="ARBA" id="ARBA00022679"/>
    </source>
</evidence>
<dbReference type="FunFam" id="3.80.10.10:FF:000233">
    <property type="entry name" value="Leucine-rich repeat receptor-like protein kinase TDR"/>
    <property type="match status" value="1"/>
</dbReference>
<dbReference type="FunFam" id="3.80.10.10:FF:000111">
    <property type="entry name" value="LRR receptor-like serine/threonine-protein kinase ERECTA"/>
    <property type="match status" value="1"/>
</dbReference>
<dbReference type="SUPFAM" id="SSF52058">
    <property type="entry name" value="L domain-like"/>
    <property type="match status" value="2"/>
</dbReference>
<dbReference type="CDD" id="cd14066">
    <property type="entry name" value="STKc_IRAK"/>
    <property type="match status" value="1"/>
</dbReference>
<keyword evidence="8" id="KW-0433">Leucine-rich repeat</keyword>
<evidence type="ECO:0000256" key="8">
    <source>
        <dbReference type="ARBA" id="ARBA00022614"/>
    </source>
</evidence>
<dbReference type="Gene3D" id="1.10.510.10">
    <property type="entry name" value="Transferase(Phosphotransferase) domain 1"/>
    <property type="match status" value="1"/>
</dbReference>